<dbReference type="InterPro" id="IPR007298">
    <property type="entry name" value="Cu-R_lipoprotein_NlpE"/>
</dbReference>
<reference evidence="2" key="1">
    <citation type="journal article" date="2019" name="Int. J. Syst. Evol. Microbiol.">
        <title>The Global Catalogue of Microorganisms (GCM) 10K type strain sequencing project: providing services to taxonomists for standard genome sequencing and annotation.</title>
        <authorList>
            <consortium name="The Broad Institute Genomics Platform"/>
            <consortium name="The Broad Institute Genome Sequencing Center for Infectious Disease"/>
            <person name="Wu L."/>
            <person name="Ma J."/>
        </authorList>
    </citation>
    <scope>NUCLEOTIDE SEQUENCE [LARGE SCALE GENOMIC DNA]</scope>
    <source>
        <strain evidence="2">JCM 16545</strain>
    </source>
</reference>
<evidence type="ECO:0000313" key="1">
    <source>
        <dbReference type="EMBL" id="MFD2069056.1"/>
    </source>
</evidence>
<protein>
    <submittedName>
        <fullName evidence="1">Copper resistance protein NlpE</fullName>
    </submittedName>
</protein>
<accession>A0ABW4X360</accession>
<dbReference type="EMBL" id="JBHUHV010000058">
    <property type="protein sequence ID" value="MFD2069056.1"/>
    <property type="molecule type" value="Genomic_DNA"/>
</dbReference>
<dbReference type="RefSeq" id="WP_229957430.1">
    <property type="nucleotide sequence ID" value="NZ_JAJJWI010000001.1"/>
</dbReference>
<keyword evidence="2" id="KW-1185">Reference proteome</keyword>
<gene>
    <name evidence="1" type="ORF">ACFSKU_19375</name>
</gene>
<sequence length="155" mass="17132">MINILAVALLSVVTHIPDTDLNSNIFTTSSRAIETQPLNQAKPVAVTTGTYVGVIPCADCEGIRMELILNKDKTFSLKQTYKGEAKGKNNLEVKGKWFAAKGNSQNPSAVIIQLIPAGNHDPAYFRQVSKTRIKMLDRQQNEIKSKQNYTLEKQG</sequence>
<evidence type="ECO:0000313" key="2">
    <source>
        <dbReference type="Proteomes" id="UP001597369"/>
    </source>
</evidence>
<name>A0ABW4X360_9BACT</name>
<proteinExistence type="predicted"/>
<comment type="caution">
    <text evidence="1">The sequence shown here is derived from an EMBL/GenBank/DDBJ whole genome shotgun (WGS) entry which is preliminary data.</text>
</comment>
<organism evidence="1 2">
    <name type="scientific">Pontibacter silvestris</name>
    <dbReference type="NCBI Taxonomy" id="2305183"/>
    <lineage>
        <taxon>Bacteria</taxon>
        <taxon>Pseudomonadati</taxon>
        <taxon>Bacteroidota</taxon>
        <taxon>Cytophagia</taxon>
        <taxon>Cytophagales</taxon>
        <taxon>Hymenobacteraceae</taxon>
        <taxon>Pontibacter</taxon>
    </lineage>
</organism>
<dbReference type="Gene3D" id="2.40.128.640">
    <property type="match status" value="1"/>
</dbReference>
<dbReference type="Pfam" id="PF04170">
    <property type="entry name" value="NlpE"/>
    <property type="match status" value="1"/>
</dbReference>
<dbReference type="Proteomes" id="UP001597369">
    <property type="component" value="Unassembled WGS sequence"/>
</dbReference>